<gene>
    <name evidence="2" type="ORF">BRAFLDRAFT_83725</name>
</gene>
<dbReference type="InParanoid" id="C3ZLJ6"/>
<name>C3ZLJ6_BRAFL</name>
<dbReference type="EMBL" id="GG666641">
    <property type="protein sequence ID" value="EEN46633.1"/>
    <property type="molecule type" value="Genomic_DNA"/>
</dbReference>
<protein>
    <submittedName>
        <fullName evidence="2">Uncharacterized protein</fullName>
    </submittedName>
</protein>
<proteinExistence type="predicted"/>
<evidence type="ECO:0000313" key="2">
    <source>
        <dbReference type="EMBL" id="EEN46633.1"/>
    </source>
</evidence>
<sequence length="114" mass="13131">MARVMENGQSGQIDREWSEWPETDGEWSEWPECHRRFRMVSLTENRRQKSCWHPWATPSGDANKLLERAGLCYIHIRLAPPMLELLLSSVENHAGLLTATVVGDGWHQSRTSNC</sequence>
<reference evidence="2" key="1">
    <citation type="journal article" date="2008" name="Nature">
        <title>The amphioxus genome and the evolution of the chordate karyotype.</title>
        <authorList>
            <consortium name="US DOE Joint Genome Institute (JGI-PGF)"/>
            <person name="Putnam N.H."/>
            <person name="Butts T."/>
            <person name="Ferrier D.E.K."/>
            <person name="Furlong R.F."/>
            <person name="Hellsten U."/>
            <person name="Kawashima T."/>
            <person name="Robinson-Rechavi M."/>
            <person name="Shoguchi E."/>
            <person name="Terry A."/>
            <person name="Yu J.-K."/>
            <person name="Benito-Gutierrez E.L."/>
            <person name="Dubchak I."/>
            <person name="Garcia-Fernandez J."/>
            <person name="Gibson-Brown J.J."/>
            <person name="Grigoriev I.V."/>
            <person name="Horton A.C."/>
            <person name="de Jong P.J."/>
            <person name="Jurka J."/>
            <person name="Kapitonov V.V."/>
            <person name="Kohara Y."/>
            <person name="Kuroki Y."/>
            <person name="Lindquist E."/>
            <person name="Lucas S."/>
            <person name="Osoegawa K."/>
            <person name="Pennacchio L.A."/>
            <person name="Salamov A.A."/>
            <person name="Satou Y."/>
            <person name="Sauka-Spengler T."/>
            <person name="Schmutz J."/>
            <person name="Shin-I T."/>
            <person name="Toyoda A."/>
            <person name="Bronner-Fraser M."/>
            <person name="Fujiyama A."/>
            <person name="Holland L.Z."/>
            <person name="Holland P.W.H."/>
            <person name="Satoh N."/>
            <person name="Rokhsar D.S."/>
        </authorList>
    </citation>
    <scope>NUCLEOTIDE SEQUENCE [LARGE SCALE GENOMIC DNA]</scope>
    <source>
        <strain evidence="2">S238N-H82</strain>
        <tissue evidence="2">Testes</tissue>
    </source>
</reference>
<accession>C3ZLJ6</accession>
<feature type="region of interest" description="Disordered" evidence="1">
    <location>
        <begin position="1"/>
        <end position="27"/>
    </location>
</feature>
<organism>
    <name type="scientific">Branchiostoma floridae</name>
    <name type="common">Florida lancelet</name>
    <name type="synonym">Amphioxus</name>
    <dbReference type="NCBI Taxonomy" id="7739"/>
    <lineage>
        <taxon>Eukaryota</taxon>
        <taxon>Metazoa</taxon>
        <taxon>Chordata</taxon>
        <taxon>Cephalochordata</taxon>
        <taxon>Leptocardii</taxon>
        <taxon>Amphioxiformes</taxon>
        <taxon>Branchiostomatidae</taxon>
        <taxon>Branchiostoma</taxon>
    </lineage>
</organism>
<evidence type="ECO:0000256" key="1">
    <source>
        <dbReference type="SAM" id="MobiDB-lite"/>
    </source>
</evidence>
<dbReference type="AlphaFoldDB" id="C3ZLJ6"/>